<dbReference type="PANTHER" id="PTHR43442:SF3">
    <property type="entry name" value="GLUCONOKINASE-RELATED"/>
    <property type="match status" value="1"/>
</dbReference>
<evidence type="ECO:0000256" key="7">
    <source>
        <dbReference type="ARBA" id="ARBA00022840"/>
    </source>
</evidence>
<dbReference type="UniPathway" id="UPA00792"/>
<comment type="catalytic activity">
    <reaction evidence="8 9">
        <text>D-gluconate + ATP = 6-phospho-D-gluconate + ADP + H(+)</text>
        <dbReference type="Rhea" id="RHEA:19433"/>
        <dbReference type="ChEBI" id="CHEBI:15378"/>
        <dbReference type="ChEBI" id="CHEBI:18391"/>
        <dbReference type="ChEBI" id="CHEBI:30616"/>
        <dbReference type="ChEBI" id="CHEBI:58759"/>
        <dbReference type="ChEBI" id="CHEBI:456216"/>
        <dbReference type="EC" id="2.7.1.12"/>
    </reaction>
</comment>
<evidence type="ECO:0000256" key="8">
    <source>
        <dbReference type="ARBA" id="ARBA00048090"/>
    </source>
</evidence>
<evidence type="ECO:0000256" key="9">
    <source>
        <dbReference type="RuleBase" id="RU363066"/>
    </source>
</evidence>
<evidence type="ECO:0000256" key="4">
    <source>
        <dbReference type="ARBA" id="ARBA00022679"/>
    </source>
</evidence>
<comment type="caution">
    <text evidence="10">The sequence shown here is derived from an EMBL/GenBank/DDBJ whole genome shotgun (WGS) entry which is preliminary data.</text>
</comment>
<organism evidence="10 11">
    <name type="scientific">Mucor circinelloides f. lusitanicus</name>
    <name type="common">Mucor racemosus var. lusitanicus</name>
    <dbReference type="NCBI Taxonomy" id="29924"/>
    <lineage>
        <taxon>Eukaryota</taxon>
        <taxon>Fungi</taxon>
        <taxon>Fungi incertae sedis</taxon>
        <taxon>Mucoromycota</taxon>
        <taxon>Mucoromycotina</taxon>
        <taxon>Mucoromycetes</taxon>
        <taxon>Mucorales</taxon>
        <taxon>Mucorineae</taxon>
        <taxon>Mucoraceae</taxon>
        <taxon>Mucor</taxon>
    </lineage>
</organism>
<evidence type="ECO:0000256" key="1">
    <source>
        <dbReference type="ARBA" id="ARBA00004875"/>
    </source>
</evidence>
<dbReference type="GO" id="GO:0046316">
    <property type="term" value="F:gluconokinase activity"/>
    <property type="evidence" value="ECO:0007669"/>
    <property type="project" value="UniProtKB-EC"/>
</dbReference>
<dbReference type="GO" id="GO:0005524">
    <property type="term" value="F:ATP binding"/>
    <property type="evidence" value="ECO:0007669"/>
    <property type="project" value="UniProtKB-KW"/>
</dbReference>
<dbReference type="EC" id="2.7.1.12" evidence="3 9"/>
<reference evidence="10 11" key="1">
    <citation type="submission" date="2019-09" db="EMBL/GenBank/DDBJ databases">
        <authorList>
            <consortium name="DOE Joint Genome Institute"/>
            <person name="Mondo S.J."/>
            <person name="Navarro-Mendoza M.I."/>
            <person name="Perez-Arques C."/>
            <person name="Panchal S."/>
            <person name="Nicolas F.E."/>
            <person name="Ganguly P."/>
            <person name="Pangilinan J."/>
            <person name="Grigoriev I."/>
            <person name="Heitman J."/>
            <person name="Sanya K."/>
            <person name="Garre V."/>
        </authorList>
    </citation>
    <scope>NUCLEOTIDE SEQUENCE [LARGE SCALE GENOMIC DNA]</scope>
    <source>
        <strain evidence="10 11">MU402</strain>
    </source>
</reference>
<dbReference type="SUPFAM" id="SSF52540">
    <property type="entry name" value="P-loop containing nucleoside triphosphate hydrolases"/>
    <property type="match status" value="1"/>
</dbReference>
<gene>
    <name evidence="10" type="ORF">FB192DRAFT_1397724</name>
</gene>
<dbReference type="NCBIfam" id="TIGR01313">
    <property type="entry name" value="therm_gnt_kin"/>
    <property type="match status" value="1"/>
</dbReference>
<dbReference type="GO" id="GO:0005737">
    <property type="term" value="C:cytoplasm"/>
    <property type="evidence" value="ECO:0007669"/>
    <property type="project" value="TreeGrafter"/>
</dbReference>
<dbReference type="PANTHER" id="PTHR43442">
    <property type="entry name" value="GLUCONOKINASE-RELATED"/>
    <property type="match status" value="1"/>
</dbReference>
<dbReference type="CDD" id="cd02021">
    <property type="entry name" value="GntK"/>
    <property type="match status" value="1"/>
</dbReference>
<keyword evidence="4 9" id="KW-0808">Transferase</keyword>
<sequence length="227" mass="25411">MDGKRDRGPKDGFPFHINISHSDFSLFLLPLLNINMSKTPVPIFVLMGTAGCGKTSVATEMQKILNCHYLEGDSLHPQSNVDKMAAGHPLDDDDRWPWLGLIRDHLTQQAKEVYDLDVSSPNRVVVVTCSSLKKVYRDILRQVPAELGTVIFVYLKGTHELLLQRIQGRVGHFMPPSMLQSQLDTLEEPDETQEKVIIASIIPLPDVEAKIIVEEAVKRGYLPSTCL</sequence>
<evidence type="ECO:0000256" key="6">
    <source>
        <dbReference type="ARBA" id="ARBA00022777"/>
    </source>
</evidence>
<evidence type="ECO:0000313" key="11">
    <source>
        <dbReference type="Proteomes" id="UP000469890"/>
    </source>
</evidence>
<dbReference type="InterPro" id="IPR006001">
    <property type="entry name" value="Therm_gnt_kin"/>
</dbReference>
<dbReference type="EMBL" id="JAAECE010000008">
    <property type="protein sequence ID" value="KAF1798107.1"/>
    <property type="molecule type" value="Genomic_DNA"/>
</dbReference>
<keyword evidence="7 9" id="KW-0067">ATP-binding</keyword>
<proteinExistence type="inferred from homology"/>
<dbReference type="Proteomes" id="UP000469890">
    <property type="component" value="Unassembled WGS sequence"/>
</dbReference>
<accession>A0A8H4EXG9</accession>
<dbReference type="GO" id="GO:0005975">
    <property type="term" value="P:carbohydrate metabolic process"/>
    <property type="evidence" value="ECO:0007669"/>
    <property type="project" value="InterPro"/>
</dbReference>
<evidence type="ECO:0000256" key="2">
    <source>
        <dbReference type="ARBA" id="ARBA00008420"/>
    </source>
</evidence>
<protein>
    <recommendedName>
        <fullName evidence="3 9">Gluconokinase</fullName>
        <ecNumber evidence="3 9">2.7.1.12</ecNumber>
    </recommendedName>
</protein>
<name>A0A8H4EXG9_MUCCL</name>
<evidence type="ECO:0000256" key="5">
    <source>
        <dbReference type="ARBA" id="ARBA00022741"/>
    </source>
</evidence>
<evidence type="ECO:0000313" key="10">
    <source>
        <dbReference type="EMBL" id="KAF1798107.1"/>
    </source>
</evidence>
<dbReference type="InterPro" id="IPR027417">
    <property type="entry name" value="P-loop_NTPase"/>
</dbReference>
<dbReference type="AlphaFoldDB" id="A0A8H4EXG9"/>
<evidence type="ECO:0000256" key="3">
    <source>
        <dbReference type="ARBA" id="ARBA00012054"/>
    </source>
</evidence>
<comment type="similarity">
    <text evidence="2 9">Belongs to the gluconokinase GntK/GntV family.</text>
</comment>
<comment type="pathway">
    <text evidence="1 9">Carbohydrate acid metabolism; D-gluconate degradation.</text>
</comment>
<keyword evidence="5 9" id="KW-0547">Nucleotide-binding</keyword>
<dbReference type="Gene3D" id="3.40.50.300">
    <property type="entry name" value="P-loop containing nucleotide triphosphate hydrolases"/>
    <property type="match status" value="1"/>
</dbReference>
<keyword evidence="6 9" id="KW-0418">Kinase</keyword>